<accession>A0A1E7KZF5</accession>
<sequence>MVTAENFIQGERPLLRCLSEGPPDAALPVDEILLDSGDLPAALKGALVIASLESHAADHVAQYADHLAQRGAAGLVLLAGPAMSFSRVQLPLYAPVGKPRDGEELRSRLQRRQLEAVRIQLAVERERTAAERERSALFAELITRTDRIRRNGEGPQELLPWLQAKTGAAVVTFMKAEGETPTASTVPRRVVQKVAKGPLQTGTSDENDHYSLLHAVGVTPPHEVLVASRRCRDGTWKPLHREFLMLAAAQIRHLNEQASSHGQLDEETRAVGRALALQQIMRGDIPAARRTLPDLLPDLLKTEWAQIGVLRCAKGEDRRPIRDVVDRALDGRALVVLCPAEPTDVLVLHPRSAPGALADSNNTVEIARTLAPIVSARPERLLGISHPTPWIRAVLGYVMAAQLLERAAVNKNRIAADADDSNLPMAMGLPDWARNWATGVLAKLNGLPEGVRHELVQTATLTIMLGPKQASRLLGTDEPESGGHPHRVTVSHQLTRLEKLLELGNERVDRAVLLLALQLSGLEDTRDHRKRTLREVLHSEKAQAHARRLLDGLTPEQLELLTDFFTLGRAEAARRRGWSTKWITRKRDDIAAAIGRSLSKTSPPWGTYDVLLALVSHPDTTMSADLLPDPAPSCVALLPGVVPSWEAPESDWEAFSPRTASGEDPGASLAS</sequence>
<proteinExistence type="predicted"/>
<evidence type="ECO:0000313" key="3">
    <source>
        <dbReference type="Proteomes" id="UP000176005"/>
    </source>
</evidence>
<dbReference type="Proteomes" id="UP000176005">
    <property type="component" value="Unassembled WGS sequence"/>
</dbReference>
<dbReference type="EMBL" id="LJGW01000377">
    <property type="protein sequence ID" value="OEV09294.1"/>
    <property type="molecule type" value="Genomic_DNA"/>
</dbReference>
<protein>
    <submittedName>
        <fullName evidence="2">Uncharacterized protein</fullName>
    </submittedName>
</protein>
<gene>
    <name evidence="2" type="ORF">AN218_22905</name>
</gene>
<name>A0A1E7KZF5_9ACTN</name>
<evidence type="ECO:0000256" key="1">
    <source>
        <dbReference type="SAM" id="MobiDB-lite"/>
    </source>
</evidence>
<organism evidence="2 3">
    <name type="scientific">Streptomyces nanshensis</name>
    <dbReference type="NCBI Taxonomy" id="518642"/>
    <lineage>
        <taxon>Bacteria</taxon>
        <taxon>Bacillati</taxon>
        <taxon>Actinomycetota</taxon>
        <taxon>Actinomycetes</taxon>
        <taxon>Kitasatosporales</taxon>
        <taxon>Streptomycetaceae</taxon>
        <taxon>Streptomyces</taxon>
    </lineage>
</organism>
<reference evidence="2 3" key="1">
    <citation type="journal article" date="2016" name="Front. Microbiol.">
        <title>Comparative Genomics Analysis of Streptomyces Species Reveals Their Adaptation to the Marine Environment and Their Diversity at the Genomic Level.</title>
        <authorList>
            <person name="Tian X."/>
            <person name="Zhang Z."/>
            <person name="Yang T."/>
            <person name="Chen M."/>
            <person name="Li J."/>
            <person name="Chen F."/>
            <person name="Yang J."/>
            <person name="Li W."/>
            <person name="Zhang B."/>
            <person name="Zhang Z."/>
            <person name="Wu J."/>
            <person name="Zhang C."/>
            <person name="Long L."/>
            <person name="Xiao J."/>
        </authorList>
    </citation>
    <scope>NUCLEOTIDE SEQUENCE [LARGE SCALE GENOMIC DNA]</scope>
    <source>
        <strain evidence="2 3">SCSIO 10429</strain>
    </source>
</reference>
<comment type="caution">
    <text evidence="2">The sequence shown here is derived from an EMBL/GenBank/DDBJ whole genome shotgun (WGS) entry which is preliminary data.</text>
</comment>
<keyword evidence="3" id="KW-1185">Reference proteome</keyword>
<evidence type="ECO:0000313" key="2">
    <source>
        <dbReference type="EMBL" id="OEV09294.1"/>
    </source>
</evidence>
<feature type="region of interest" description="Disordered" evidence="1">
    <location>
        <begin position="648"/>
        <end position="671"/>
    </location>
</feature>
<dbReference type="AlphaFoldDB" id="A0A1E7KZF5"/>